<evidence type="ECO:0000313" key="2">
    <source>
        <dbReference type="EMBL" id="GHG75391.1"/>
    </source>
</evidence>
<evidence type="ECO:0000256" key="1">
    <source>
        <dbReference type="SAM" id="MobiDB-lite"/>
    </source>
</evidence>
<evidence type="ECO:0000313" key="3">
    <source>
        <dbReference type="Proteomes" id="UP000619355"/>
    </source>
</evidence>
<name>A0A919F3G6_9ACTN</name>
<reference evidence="3" key="1">
    <citation type="journal article" date="2019" name="Int. J. Syst. Evol. Microbiol.">
        <title>The Global Catalogue of Microorganisms (GCM) 10K type strain sequencing project: providing services to taxonomists for standard genome sequencing and annotation.</title>
        <authorList>
            <consortium name="The Broad Institute Genomics Platform"/>
            <consortium name="The Broad Institute Genome Sequencing Center for Infectious Disease"/>
            <person name="Wu L."/>
            <person name="Ma J."/>
        </authorList>
    </citation>
    <scope>NUCLEOTIDE SEQUENCE [LARGE SCALE GENOMIC DNA]</scope>
    <source>
        <strain evidence="3">JCM 4253</strain>
    </source>
</reference>
<keyword evidence="3" id="KW-1185">Reference proteome</keyword>
<comment type="caution">
    <text evidence="2">The sequence shown here is derived from an EMBL/GenBank/DDBJ whole genome shotgun (WGS) entry which is preliminary data.</text>
</comment>
<feature type="region of interest" description="Disordered" evidence="1">
    <location>
        <begin position="1"/>
        <end position="21"/>
    </location>
</feature>
<dbReference type="Proteomes" id="UP000619355">
    <property type="component" value="Unassembled WGS sequence"/>
</dbReference>
<accession>A0A919F3G6</accession>
<proteinExistence type="predicted"/>
<gene>
    <name evidence="2" type="ORF">GCM10018980_72850</name>
</gene>
<dbReference type="AlphaFoldDB" id="A0A919F3G6"/>
<sequence length="418" mass="41318">MAVRCGEEVGDQPLRGDPGPQLVDGVPHLGVLGEFVADLGDVGGVEQAAAVVGVGAHAFGVQVGERVEDVPLEVLAGRVVRQLGGAGALTGDAHQAVVQQEHLAVVLDRDDRVGQRLPVAYDGGEHVGHAGAALDGGGLGGVGGGGPYAGEQLADGGEQDAGLAEGGQHLADVAEEGRVRADDEDRPAGQQFPVLVQQVGGAVQGDRGLAGAGAALHDQHAPVRRPDDAVLVGLDGLHDVAHPAGAGRVQGGQQDGVAAGVLVPGAGGVAEVEDLVVQGGDGTALGGDVPAAAQAHRGVAGGQVEGTGDVGPPVDEDRGVLGVVLAQPDPADVVLGAVGEVDAAEAERAVHGVQRGEQSGALGDQDVPLQPGLHGLVALGEGVGDGGFGLAAQHVHARVQSVDEFLLAPDFIVWKFGV</sequence>
<dbReference type="EMBL" id="BNBF01000037">
    <property type="protein sequence ID" value="GHG75391.1"/>
    <property type="molecule type" value="Genomic_DNA"/>
</dbReference>
<protein>
    <submittedName>
        <fullName evidence="2">Uncharacterized protein</fullName>
    </submittedName>
</protein>
<organism evidence="2 3">
    <name type="scientific">Streptomyces capoamus</name>
    <dbReference type="NCBI Taxonomy" id="68183"/>
    <lineage>
        <taxon>Bacteria</taxon>
        <taxon>Bacillati</taxon>
        <taxon>Actinomycetota</taxon>
        <taxon>Actinomycetes</taxon>
        <taxon>Kitasatosporales</taxon>
        <taxon>Streptomycetaceae</taxon>
        <taxon>Streptomyces</taxon>
    </lineage>
</organism>